<dbReference type="InterPro" id="IPR012349">
    <property type="entry name" value="Split_barrel_FMN-bd"/>
</dbReference>
<gene>
    <name evidence="2" type="ORF">UF10_00490</name>
</gene>
<protein>
    <submittedName>
        <fullName evidence="2">Pyridoxamine 5-phosphate oxidase</fullName>
    </submittedName>
</protein>
<name>A0A2P7Q2U1_9FIRM</name>
<evidence type="ECO:0000259" key="1">
    <source>
        <dbReference type="Pfam" id="PF01243"/>
    </source>
</evidence>
<evidence type="ECO:0000313" key="2">
    <source>
        <dbReference type="EMBL" id="PSJ32278.1"/>
    </source>
</evidence>
<dbReference type="Pfam" id="PF01243">
    <property type="entry name" value="PNPOx_N"/>
    <property type="match status" value="1"/>
</dbReference>
<reference evidence="2" key="1">
    <citation type="thesis" date="2015" institute="Rutgers" country="The State University of New Jersey, 14 College Farm Rd., New Brunswick, NJ, USA">
        <title>Ammonia toxicity in bacteria and its implications for treatment of and resource recovery from highly nitrogenous organic wastes.</title>
        <authorList>
            <person name="Luther A.K."/>
        </authorList>
    </citation>
    <scope>NUCLEOTIDE SEQUENCE</scope>
    <source>
        <strain evidence="2">RT-10B</strain>
    </source>
</reference>
<dbReference type="InterPro" id="IPR011576">
    <property type="entry name" value="Pyridox_Oxase_N"/>
</dbReference>
<dbReference type="SUPFAM" id="SSF50475">
    <property type="entry name" value="FMN-binding split barrel"/>
    <property type="match status" value="1"/>
</dbReference>
<comment type="caution">
    <text evidence="2">The sequence shown here is derived from an EMBL/GenBank/DDBJ whole genome shotgun (WGS) entry which is preliminary data.</text>
</comment>
<evidence type="ECO:0000313" key="3">
    <source>
        <dbReference type="Proteomes" id="UP000241434"/>
    </source>
</evidence>
<organism evidence="2 3">
    <name type="scientific">Peptostreptococcus russellii</name>
    <dbReference type="NCBI Taxonomy" id="215200"/>
    <lineage>
        <taxon>Bacteria</taxon>
        <taxon>Bacillati</taxon>
        <taxon>Bacillota</taxon>
        <taxon>Clostridia</taxon>
        <taxon>Peptostreptococcales</taxon>
        <taxon>Peptostreptococcaceae</taxon>
        <taxon>Peptostreptococcus</taxon>
    </lineage>
</organism>
<accession>A0A2P7Q2U1</accession>
<dbReference type="AlphaFoldDB" id="A0A2P7Q2U1"/>
<sequence>MKVIEFLKNAKVFYSATVDEDQPHVRPLGFVMEYNGELAFYSDKRKNIYKQLQVNPKMEICAIDEKMNTLRIECSAKFITTEDSQKAAIESFPMLSKMGYSVGDGVFEIYTIENPKLSYTALTGEKLDGIEL</sequence>
<dbReference type="EMBL" id="JYGE01000001">
    <property type="protein sequence ID" value="PSJ32278.1"/>
    <property type="molecule type" value="Genomic_DNA"/>
</dbReference>
<proteinExistence type="predicted"/>
<keyword evidence="3" id="KW-1185">Reference proteome</keyword>
<dbReference type="RefSeq" id="WP_106775893.1">
    <property type="nucleotide sequence ID" value="NZ_JYGE01000001.1"/>
</dbReference>
<feature type="domain" description="Pyridoxamine 5'-phosphate oxidase N-terminal" evidence="1">
    <location>
        <begin position="5"/>
        <end position="99"/>
    </location>
</feature>
<dbReference type="Proteomes" id="UP000241434">
    <property type="component" value="Unassembled WGS sequence"/>
</dbReference>
<dbReference type="OrthoDB" id="9792542at2"/>
<dbReference type="Gene3D" id="2.30.110.10">
    <property type="entry name" value="Electron Transport, Fmn-binding Protein, Chain A"/>
    <property type="match status" value="1"/>
</dbReference>